<reference evidence="3" key="1">
    <citation type="journal article" date="2020" name="Stud. Mycol.">
        <title>101 Dothideomycetes genomes: a test case for predicting lifestyles and emergence of pathogens.</title>
        <authorList>
            <person name="Haridas S."/>
            <person name="Albert R."/>
            <person name="Binder M."/>
            <person name="Bloem J."/>
            <person name="Labutti K."/>
            <person name="Salamov A."/>
            <person name="Andreopoulos B."/>
            <person name="Baker S."/>
            <person name="Barry K."/>
            <person name="Bills G."/>
            <person name="Bluhm B."/>
            <person name="Cannon C."/>
            <person name="Castanera R."/>
            <person name="Culley D."/>
            <person name="Daum C."/>
            <person name="Ezra D."/>
            <person name="Gonzalez J."/>
            <person name="Henrissat B."/>
            <person name="Kuo A."/>
            <person name="Liang C."/>
            <person name="Lipzen A."/>
            <person name="Lutzoni F."/>
            <person name="Magnuson J."/>
            <person name="Mondo S."/>
            <person name="Nolan M."/>
            <person name="Ohm R."/>
            <person name="Pangilinan J."/>
            <person name="Park H.-J."/>
            <person name="Ramirez L."/>
            <person name="Alfaro M."/>
            <person name="Sun H."/>
            <person name="Tritt A."/>
            <person name="Yoshinaga Y."/>
            <person name="Zwiers L.-H."/>
            <person name="Turgeon B."/>
            <person name="Goodwin S."/>
            <person name="Spatafora J."/>
            <person name="Crous P."/>
            <person name="Grigoriev I."/>
        </authorList>
    </citation>
    <scope>NUCLEOTIDE SEQUENCE</scope>
    <source>
        <strain evidence="3">CBS 113389</strain>
    </source>
</reference>
<evidence type="ECO:0000259" key="2">
    <source>
        <dbReference type="PROSITE" id="PS50404"/>
    </source>
</evidence>
<feature type="region of interest" description="Disordered" evidence="1">
    <location>
        <begin position="210"/>
        <end position="231"/>
    </location>
</feature>
<gene>
    <name evidence="3" type="ORF">BDY17DRAFT_327127</name>
</gene>
<dbReference type="AlphaFoldDB" id="A0A6A6PK20"/>
<dbReference type="Gene3D" id="3.40.30.110">
    <property type="match status" value="2"/>
</dbReference>
<sequence length="366" mass="40794">MALPKTPSIVLYGYESSTFTLKVRLALRIKQIPYKFVTVPSMMPRPALRNTFNLTYRKIPVLTIGRDLYCDTSLIVEALEHFFPASEGYRSLYPPTADGRDYRPLIRGFASYWTDRPLFRVTTGLMPASIWRSAFGRDREGLIGHKIDPDKLEKKLPENLSRLDMHLSMLEPLFAGNGGNGAFVFSTRSPSLADISLYYQLEWGTDMASGRNQSNLTGGETKDTDTEGVKPVFNSQRYPGLSAWYKMFKNYVDALPAVEEKVESIEAVVKEIQDSPTLGPKSLLLPTPNTAQAELDRKCGLTDGALVSIAPDDTGRDDPTVGTLVALSPEEVVIKPQKLGPPAVIDVRIHFPRLAFVVRPVRQEKL</sequence>
<name>A0A6A6PK20_9PEZI</name>
<dbReference type="Pfam" id="PF25907">
    <property type="entry name" value="DUF7962"/>
    <property type="match status" value="1"/>
</dbReference>
<protein>
    <recommendedName>
        <fullName evidence="2">GST N-terminal domain-containing protein</fullName>
    </recommendedName>
</protein>
<dbReference type="InterPro" id="IPR036249">
    <property type="entry name" value="Thioredoxin-like_sf"/>
</dbReference>
<dbReference type="InterPro" id="IPR036282">
    <property type="entry name" value="Glutathione-S-Trfase_C_sf"/>
</dbReference>
<dbReference type="RefSeq" id="XP_033586716.1">
    <property type="nucleotide sequence ID" value="XM_033737624.1"/>
</dbReference>
<dbReference type="GeneID" id="54478626"/>
<dbReference type="CDD" id="cd00570">
    <property type="entry name" value="GST_N_family"/>
    <property type="match status" value="1"/>
</dbReference>
<evidence type="ECO:0000313" key="4">
    <source>
        <dbReference type="Proteomes" id="UP000799767"/>
    </source>
</evidence>
<proteinExistence type="predicted"/>
<dbReference type="SUPFAM" id="SSF52833">
    <property type="entry name" value="Thioredoxin-like"/>
    <property type="match status" value="1"/>
</dbReference>
<dbReference type="Proteomes" id="UP000799767">
    <property type="component" value="Unassembled WGS sequence"/>
</dbReference>
<dbReference type="InterPro" id="IPR004045">
    <property type="entry name" value="Glutathione_S-Trfase_N"/>
</dbReference>
<evidence type="ECO:0000256" key="1">
    <source>
        <dbReference type="SAM" id="MobiDB-lite"/>
    </source>
</evidence>
<organism evidence="3 4">
    <name type="scientific">Neohortaea acidophila</name>
    <dbReference type="NCBI Taxonomy" id="245834"/>
    <lineage>
        <taxon>Eukaryota</taxon>
        <taxon>Fungi</taxon>
        <taxon>Dikarya</taxon>
        <taxon>Ascomycota</taxon>
        <taxon>Pezizomycotina</taxon>
        <taxon>Dothideomycetes</taxon>
        <taxon>Dothideomycetidae</taxon>
        <taxon>Mycosphaerellales</taxon>
        <taxon>Teratosphaeriaceae</taxon>
        <taxon>Neohortaea</taxon>
    </lineage>
</organism>
<keyword evidence="4" id="KW-1185">Reference proteome</keyword>
<dbReference type="EMBL" id="MU001640">
    <property type="protein sequence ID" value="KAF2480146.1"/>
    <property type="molecule type" value="Genomic_DNA"/>
</dbReference>
<dbReference type="Pfam" id="PF13417">
    <property type="entry name" value="GST_N_3"/>
    <property type="match status" value="1"/>
</dbReference>
<evidence type="ECO:0000313" key="3">
    <source>
        <dbReference type="EMBL" id="KAF2480146.1"/>
    </source>
</evidence>
<dbReference type="Gene3D" id="1.20.1050.10">
    <property type="match status" value="1"/>
</dbReference>
<dbReference type="InterPro" id="IPR058268">
    <property type="entry name" value="DUF7962"/>
</dbReference>
<dbReference type="PROSITE" id="PS50404">
    <property type="entry name" value="GST_NTER"/>
    <property type="match status" value="1"/>
</dbReference>
<dbReference type="SUPFAM" id="SSF47616">
    <property type="entry name" value="GST C-terminal domain-like"/>
    <property type="match status" value="1"/>
</dbReference>
<feature type="domain" description="GST N-terminal" evidence="2">
    <location>
        <begin position="7"/>
        <end position="87"/>
    </location>
</feature>
<dbReference type="OrthoDB" id="202840at2759"/>
<accession>A0A6A6PK20</accession>